<gene>
    <name evidence="1" type="ORF">K3G42_009444</name>
</gene>
<organism evidence="1 2">
    <name type="scientific">Sphaerodactylus townsendi</name>
    <dbReference type="NCBI Taxonomy" id="933632"/>
    <lineage>
        <taxon>Eukaryota</taxon>
        <taxon>Metazoa</taxon>
        <taxon>Chordata</taxon>
        <taxon>Craniata</taxon>
        <taxon>Vertebrata</taxon>
        <taxon>Euteleostomi</taxon>
        <taxon>Lepidosauria</taxon>
        <taxon>Squamata</taxon>
        <taxon>Bifurcata</taxon>
        <taxon>Gekkota</taxon>
        <taxon>Sphaerodactylidae</taxon>
        <taxon>Sphaerodactylus</taxon>
    </lineage>
</organism>
<sequence length="737" mass="82856">MHIRVNRRPYFSSHLPSPMFYQATRVRHYNPGKRTETKETQTDVKQSESKQKKHQEHSMETQGCDAGNTAYVSSSTVKDAESPMENKDRSVLSTVADRDFAKSPSGSVQFRSLPPPSYAYEKEEVRIQYDNDGAPAIQLWKSFKETIPLYDVAEKTAPESVMQRDVFALASCEGVVYGPRERGELVPSITYSEEQKALEDVPEPQHKGKQDAEKPGAASHWTISPLDETKAAQTAEPTGPDLVGGRQEAMMSKTSSGSERSSGSKTPREVTDPIQQSEPLLSGREKTNDAGFPKKLEENNEVSLESQVTLEKSLWCDESEKYIPSDSWLACLNYMDTNYNMYLARRKCPSILSLTSDEMSSMDEGSSIDNVPVSYFAPGYTFQKSVNPFKKSTEGSEREKIKNGGFLNEDKEVVRGEQVGAGGNTKSHYGIKIKELSSRYRKLGTMPRSSSRKKLKSLKKKAAKSLSPSEAEDSEECWVKEPEEEEEQEEYYVIQGVAPYGSLAPAKYGVYQQDGQQVLWKIPKNAVPAQLISLPVQEKIKMSRLANKRKDQEEDEEFCVDCNFYLKRPAAQQLEMFEHRRNSQRYSGKLLKESEGGVVDDIWLRSGAKPKFASLLHGGLSPGTKSREPECTSKKKGAHKPPPKRRDTRDDAGTEERWEKAKTTHHHKGSQVNTESMYLKLNSESIAKEQANSLKITFLNFFVQYTGQKDLSTNEDRQNCENAAASLCYPDELSLAF</sequence>
<reference evidence="1" key="1">
    <citation type="submission" date="2021-08" db="EMBL/GenBank/DDBJ databases">
        <title>The first chromosome-level gecko genome reveals the dynamic sex chromosomes of Neotropical dwarf geckos (Sphaerodactylidae: Sphaerodactylus).</title>
        <authorList>
            <person name="Pinto B.J."/>
            <person name="Keating S.E."/>
            <person name="Gamble T."/>
        </authorList>
    </citation>
    <scope>NUCLEOTIDE SEQUENCE</scope>
    <source>
        <strain evidence="1">TG3544</strain>
    </source>
</reference>
<accession>A0ACB8FU50</accession>
<protein>
    <submittedName>
        <fullName evidence="1">Uncharacterized protein</fullName>
    </submittedName>
</protein>
<evidence type="ECO:0000313" key="2">
    <source>
        <dbReference type="Proteomes" id="UP000827872"/>
    </source>
</evidence>
<evidence type="ECO:0000313" key="1">
    <source>
        <dbReference type="EMBL" id="KAH8010618.1"/>
    </source>
</evidence>
<name>A0ACB8FU50_9SAUR</name>
<keyword evidence="2" id="KW-1185">Reference proteome</keyword>
<proteinExistence type="predicted"/>
<comment type="caution">
    <text evidence="1">The sequence shown here is derived from an EMBL/GenBank/DDBJ whole genome shotgun (WGS) entry which is preliminary data.</text>
</comment>
<dbReference type="Proteomes" id="UP000827872">
    <property type="component" value="Linkage Group LG11"/>
</dbReference>
<dbReference type="EMBL" id="CM037624">
    <property type="protein sequence ID" value="KAH8010618.1"/>
    <property type="molecule type" value="Genomic_DNA"/>
</dbReference>